<dbReference type="HOGENOM" id="CLU_1906889_0_0_1"/>
<sequence>MQAIDALRKESKSVVALLQAFFKYFGRYWSSRSSAVPLQSLCPFSSLASLVGGYKFATPIWFRRSSGNDGKARLYMKSVGWLVVNFGPQLRLRNGNAPRNDPSSGLIYERISALYLIPCLQFIHQLEGLEYVA</sequence>
<gene>
    <name evidence="1" type="ORF">GALMADRAFT_231747</name>
</gene>
<protein>
    <submittedName>
        <fullName evidence="1">Uncharacterized protein</fullName>
    </submittedName>
</protein>
<evidence type="ECO:0000313" key="1">
    <source>
        <dbReference type="EMBL" id="KDR67856.1"/>
    </source>
</evidence>
<keyword evidence="2" id="KW-1185">Reference proteome</keyword>
<dbReference type="AlphaFoldDB" id="A0A067SAG9"/>
<dbReference type="EMBL" id="KL142412">
    <property type="protein sequence ID" value="KDR67856.1"/>
    <property type="molecule type" value="Genomic_DNA"/>
</dbReference>
<evidence type="ECO:0000313" key="2">
    <source>
        <dbReference type="Proteomes" id="UP000027222"/>
    </source>
</evidence>
<proteinExistence type="predicted"/>
<organism evidence="1 2">
    <name type="scientific">Galerina marginata (strain CBS 339.88)</name>
    <dbReference type="NCBI Taxonomy" id="685588"/>
    <lineage>
        <taxon>Eukaryota</taxon>
        <taxon>Fungi</taxon>
        <taxon>Dikarya</taxon>
        <taxon>Basidiomycota</taxon>
        <taxon>Agaricomycotina</taxon>
        <taxon>Agaricomycetes</taxon>
        <taxon>Agaricomycetidae</taxon>
        <taxon>Agaricales</taxon>
        <taxon>Agaricineae</taxon>
        <taxon>Strophariaceae</taxon>
        <taxon>Galerina</taxon>
    </lineage>
</organism>
<dbReference type="Proteomes" id="UP000027222">
    <property type="component" value="Unassembled WGS sequence"/>
</dbReference>
<reference evidence="2" key="1">
    <citation type="journal article" date="2014" name="Proc. Natl. Acad. Sci. U.S.A.">
        <title>Extensive sampling of basidiomycete genomes demonstrates inadequacy of the white-rot/brown-rot paradigm for wood decay fungi.</title>
        <authorList>
            <person name="Riley R."/>
            <person name="Salamov A.A."/>
            <person name="Brown D.W."/>
            <person name="Nagy L.G."/>
            <person name="Floudas D."/>
            <person name="Held B.W."/>
            <person name="Levasseur A."/>
            <person name="Lombard V."/>
            <person name="Morin E."/>
            <person name="Otillar R."/>
            <person name="Lindquist E.A."/>
            <person name="Sun H."/>
            <person name="LaButti K.M."/>
            <person name="Schmutz J."/>
            <person name="Jabbour D."/>
            <person name="Luo H."/>
            <person name="Baker S.E."/>
            <person name="Pisabarro A.G."/>
            <person name="Walton J.D."/>
            <person name="Blanchette R.A."/>
            <person name="Henrissat B."/>
            <person name="Martin F."/>
            <person name="Cullen D."/>
            <person name="Hibbett D.S."/>
            <person name="Grigoriev I.V."/>
        </authorList>
    </citation>
    <scope>NUCLEOTIDE SEQUENCE [LARGE SCALE GENOMIC DNA]</scope>
    <source>
        <strain evidence="2">CBS 339.88</strain>
    </source>
</reference>
<name>A0A067SAG9_GALM3</name>
<accession>A0A067SAG9</accession>